<keyword evidence="2" id="KW-0521">NADP</keyword>
<feature type="domain" description="NADP-dependent oxidoreductase" evidence="7">
    <location>
        <begin position="19"/>
        <end position="262"/>
    </location>
</feature>
<evidence type="ECO:0000313" key="9">
    <source>
        <dbReference type="Proteomes" id="UP000574133"/>
    </source>
</evidence>
<evidence type="ECO:0000313" key="8">
    <source>
        <dbReference type="EMBL" id="MBB6676727.1"/>
    </source>
</evidence>
<dbReference type="SUPFAM" id="SSF51430">
    <property type="entry name" value="NAD(P)-linked oxidoreductase"/>
    <property type="match status" value="1"/>
</dbReference>
<evidence type="ECO:0000256" key="6">
    <source>
        <dbReference type="PIRSR" id="PIRSR000097-3"/>
    </source>
</evidence>
<feature type="active site" description="Proton donor" evidence="4">
    <location>
        <position position="54"/>
    </location>
</feature>
<comment type="similarity">
    <text evidence="1">Belongs to the aldo/keto reductase family.</text>
</comment>
<accession>A0A841TCM3</accession>
<dbReference type="PANTHER" id="PTHR43827:SF3">
    <property type="entry name" value="NADP-DEPENDENT OXIDOREDUCTASE DOMAIN-CONTAINING PROTEIN"/>
    <property type="match status" value="1"/>
</dbReference>
<dbReference type="Pfam" id="PF00248">
    <property type="entry name" value="Aldo_ket_red"/>
    <property type="match status" value="1"/>
</dbReference>
<dbReference type="InterPro" id="IPR036812">
    <property type="entry name" value="NAD(P)_OxRdtase_dom_sf"/>
</dbReference>
<evidence type="ECO:0000256" key="1">
    <source>
        <dbReference type="ARBA" id="ARBA00007905"/>
    </source>
</evidence>
<dbReference type="PIRSF" id="PIRSF000097">
    <property type="entry name" value="AKR"/>
    <property type="match status" value="1"/>
</dbReference>
<dbReference type="RefSeq" id="WP_185178012.1">
    <property type="nucleotide sequence ID" value="NZ_CBCSEP010000003.1"/>
</dbReference>
<dbReference type="Gene3D" id="3.20.20.100">
    <property type="entry name" value="NADP-dependent oxidoreductase domain"/>
    <property type="match status" value="1"/>
</dbReference>
<dbReference type="InterPro" id="IPR023210">
    <property type="entry name" value="NADP_OxRdtase_dom"/>
</dbReference>
<dbReference type="InterPro" id="IPR018170">
    <property type="entry name" value="Aldo/ket_reductase_CS"/>
</dbReference>
<name>A0A841TCM3_9BACL</name>
<dbReference type="CDD" id="cd19157">
    <property type="entry name" value="AKR_AKR5G1-3"/>
    <property type="match status" value="1"/>
</dbReference>
<comment type="caution">
    <text evidence="8">The sequence shown here is derived from an EMBL/GenBank/DDBJ whole genome shotgun (WGS) entry which is preliminary data.</text>
</comment>
<evidence type="ECO:0000256" key="5">
    <source>
        <dbReference type="PIRSR" id="PIRSR000097-2"/>
    </source>
</evidence>
<dbReference type="InterPro" id="IPR044500">
    <property type="entry name" value="AKR5G"/>
</dbReference>
<feature type="binding site" evidence="5">
    <location>
        <position position="112"/>
    </location>
    <ligand>
        <name>substrate</name>
    </ligand>
</feature>
<protein>
    <submittedName>
        <fullName evidence="8">Aldo/keto reductase</fullName>
    </submittedName>
</protein>
<dbReference type="PROSITE" id="PS00062">
    <property type="entry name" value="ALDOKETO_REDUCTASE_2"/>
    <property type="match status" value="1"/>
</dbReference>
<dbReference type="Proteomes" id="UP000574133">
    <property type="component" value="Unassembled WGS sequence"/>
</dbReference>
<proteinExistence type="inferred from homology"/>
<dbReference type="GO" id="GO:0016616">
    <property type="term" value="F:oxidoreductase activity, acting on the CH-OH group of donors, NAD or NADP as acceptor"/>
    <property type="evidence" value="ECO:0007669"/>
    <property type="project" value="UniProtKB-ARBA"/>
</dbReference>
<evidence type="ECO:0000259" key="7">
    <source>
        <dbReference type="Pfam" id="PF00248"/>
    </source>
</evidence>
<evidence type="ECO:0000256" key="3">
    <source>
        <dbReference type="ARBA" id="ARBA00023002"/>
    </source>
</evidence>
<sequence length="275" mass="31215">MNLTAQSTVELLNGIRMPRLGLGVWRSKEGPETENAVSAALQAGYRLIDTAALYENEASVGRAVRSSGVPREQIFVTTKVWNSEQGYDTALKAFQASMDKLGLDYVDLYLVHWPVPGKYKETYRALETLYEEGKVRAIGVSNFLVHHLEDLMGSCRIKPMVNQVEMHPLLTRKPLLEFCKREGIQAESWRPLMRGGFDIPLLQELSAKYGKTPAQILIRWHLQLDIVTIPKSARAERIRENADVFGFELSREDMARIDGLNEDRRFGADPDNFDF</sequence>
<keyword evidence="9" id="KW-1185">Reference proteome</keyword>
<dbReference type="PROSITE" id="PS00798">
    <property type="entry name" value="ALDOKETO_REDUCTASE_1"/>
    <property type="match status" value="1"/>
</dbReference>
<feature type="site" description="Lowers pKa of active site Tyr" evidence="6">
    <location>
        <position position="79"/>
    </location>
</feature>
<dbReference type="PANTHER" id="PTHR43827">
    <property type="entry name" value="2,5-DIKETO-D-GLUCONIC ACID REDUCTASE"/>
    <property type="match status" value="1"/>
</dbReference>
<dbReference type="FunFam" id="3.20.20.100:FF:000015">
    <property type="entry name" value="Oxidoreductase, aldo/keto reductase family"/>
    <property type="match status" value="1"/>
</dbReference>
<reference evidence="8 9" key="1">
    <citation type="submission" date="2020-08" db="EMBL/GenBank/DDBJ databases">
        <title>Cohnella phylogeny.</title>
        <authorList>
            <person name="Dunlap C."/>
        </authorList>
    </citation>
    <scope>NUCLEOTIDE SEQUENCE [LARGE SCALE GENOMIC DNA]</scope>
    <source>
        <strain evidence="8 9">DSM 103658</strain>
    </source>
</reference>
<dbReference type="AlphaFoldDB" id="A0A841TCM3"/>
<gene>
    <name evidence="8" type="ORF">H4Q31_05215</name>
</gene>
<evidence type="ECO:0000256" key="2">
    <source>
        <dbReference type="ARBA" id="ARBA00022857"/>
    </source>
</evidence>
<dbReference type="EMBL" id="JACJVN010000021">
    <property type="protein sequence ID" value="MBB6676727.1"/>
    <property type="molecule type" value="Genomic_DNA"/>
</dbReference>
<dbReference type="PRINTS" id="PR00069">
    <property type="entry name" value="ALDKETRDTASE"/>
</dbReference>
<dbReference type="InterPro" id="IPR020471">
    <property type="entry name" value="AKR"/>
</dbReference>
<organism evidence="8 9">
    <name type="scientific">Cohnella lubricantis</name>
    <dbReference type="NCBI Taxonomy" id="2163172"/>
    <lineage>
        <taxon>Bacteria</taxon>
        <taxon>Bacillati</taxon>
        <taxon>Bacillota</taxon>
        <taxon>Bacilli</taxon>
        <taxon>Bacillales</taxon>
        <taxon>Paenibacillaceae</taxon>
        <taxon>Cohnella</taxon>
    </lineage>
</organism>
<keyword evidence="3" id="KW-0560">Oxidoreductase</keyword>
<evidence type="ECO:0000256" key="4">
    <source>
        <dbReference type="PIRSR" id="PIRSR000097-1"/>
    </source>
</evidence>